<name>A0A853AGC6_9PSEU</name>
<evidence type="ECO:0008006" key="3">
    <source>
        <dbReference type="Google" id="ProtNLM"/>
    </source>
</evidence>
<comment type="caution">
    <text evidence="1">The sequence shown here is derived from an EMBL/GenBank/DDBJ whole genome shotgun (WGS) entry which is preliminary data.</text>
</comment>
<dbReference type="RefSeq" id="WP_218888218.1">
    <property type="nucleotide sequence ID" value="NZ_BAABFH010000001.1"/>
</dbReference>
<accession>A0A853AGC6</accession>
<dbReference type="AlphaFoldDB" id="A0A853AGC6"/>
<dbReference type="InterPro" id="IPR045596">
    <property type="entry name" value="DUF6459"/>
</dbReference>
<keyword evidence="2" id="KW-1185">Reference proteome</keyword>
<dbReference type="EMBL" id="JACCFJ010000001">
    <property type="protein sequence ID" value="NYI82856.1"/>
    <property type="molecule type" value="Genomic_DNA"/>
</dbReference>
<gene>
    <name evidence="1" type="ORF">HNR68_001486</name>
</gene>
<dbReference type="Proteomes" id="UP000587002">
    <property type="component" value="Unassembled WGS sequence"/>
</dbReference>
<sequence length="122" mass="13030">MTAVLGPDAPTTPSPAAEPAARSAVAIAASVGRPVFDVLTGRRSVRDASRHVSPHVAGLLLTTRLHAARGPEHRVRSVHACPITEFAVEACMVVGTHDRVRALVLRVERTGERWVCTRLSLV</sequence>
<evidence type="ECO:0000313" key="2">
    <source>
        <dbReference type="Proteomes" id="UP000587002"/>
    </source>
</evidence>
<reference evidence="1 2" key="1">
    <citation type="submission" date="2020-07" db="EMBL/GenBank/DDBJ databases">
        <title>Sequencing the genomes of 1000 actinobacteria strains.</title>
        <authorList>
            <person name="Klenk H.-P."/>
        </authorList>
    </citation>
    <scope>NUCLEOTIDE SEQUENCE [LARGE SCALE GENOMIC DNA]</scope>
    <source>
        <strain evidence="1 2">DSM 44065</strain>
    </source>
</reference>
<proteinExistence type="predicted"/>
<organism evidence="1 2">
    <name type="scientific">Saccharopolyspora hordei</name>
    <dbReference type="NCBI Taxonomy" id="1838"/>
    <lineage>
        <taxon>Bacteria</taxon>
        <taxon>Bacillati</taxon>
        <taxon>Actinomycetota</taxon>
        <taxon>Actinomycetes</taxon>
        <taxon>Pseudonocardiales</taxon>
        <taxon>Pseudonocardiaceae</taxon>
        <taxon>Saccharopolyspora</taxon>
    </lineage>
</organism>
<dbReference type="Pfam" id="PF20060">
    <property type="entry name" value="DUF6459"/>
    <property type="match status" value="1"/>
</dbReference>
<evidence type="ECO:0000313" key="1">
    <source>
        <dbReference type="EMBL" id="NYI82856.1"/>
    </source>
</evidence>
<protein>
    <recommendedName>
        <fullName evidence="3">3-hydroxyacyl-CoA dehydrogenase</fullName>
    </recommendedName>
</protein>